<keyword evidence="2" id="KW-1185">Reference proteome</keyword>
<protein>
    <submittedName>
        <fullName evidence="1">Uncharacterized protein</fullName>
    </submittedName>
</protein>
<proteinExistence type="predicted"/>
<dbReference type="Proteomes" id="UP000499080">
    <property type="component" value="Unassembled WGS sequence"/>
</dbReference>
<gene>
    <name evidence="1" type="ORF">AVEN_27409_1</name>
</gene>
<evidence type="ECO:0000313" key="2">
    <source>
        <dbReference type="Proteomes" id="UP000499080"/>
    </source>
</evidence>
<name>A0A4Y2QFL3_ARAVE</name>
<dbReference type="AlphaFoldDB" id="A0A4Y2QFL3"/>
<dbReference type="EMBL" id="BGPR01013648">
    <property type="protein sequence ID" value="GBN61557.1"/>
    <property type="molecule type" value="Genomic_DNA"/>
</dbReference>
<comment type="caution">
    <text evidence="1">The sequence shown here is derived from an EMBL/GenBank/DDBJ whole genome shotgun (WGS) entry which is preliminary data.</text>
</comment>
<organism evidence="1 2">
    <name type="scientific">Araneus ventricosus</name>
    <name type="common">Orbweaver spider</name>
    <name type="synonym">Epeira ventricosa</name>
    <dbReference type="NCBI Taxonomy" id="182803"/>
    <lineage>
        <taxon>Eukaryota</taxon>
        <taxon>Metazoa</taxon>
        <taxon>Ecdysozoa</taxon>
        <taxon>Arthropoda</taxon>
        <taxon>Chelicerata</taxon>
        <taxon>Arachnida</taxon>
        <taxon>Araneae</taxon>
        <taxon>Araneomorphae</taxon>
        <taxon>Entelegynae</taxon>
        <taxon>Araneoidea</taxon>
        <taxon>Araneidae</taxon>
        <taxon>Araneus</taxon>
    </lineage>
</organism>
<evidence type="ECO:0000313" key="1">
    <source>
        <dbReference type="EMBL" id="GBN61557.1"/>
    </source>
</evidence>
<reference evidence="1 2" key="1">
    <citation type="journal article" date="2019" name="Sci. Rep.">
        <title>Orb-weaving spider Araneus ventricosus genome elucidates the spidroin gene catalogue.</title>
        <authorList>
            <person name="Kono N."/>
            <person name="Nakamura H."/>
            <person name="Ohtoshi R."/>
            <person name="Moran D.A.P."/>
            <person name="Shinohara A."/>
            <person name="Yoshida Y."/>
            <person name="Fujiwara M."/>
            <person name="Mori M."/>
            <person name="Tomita M."/>
            <person name="Arakawa K."/>
        </authorList>
    </citation>
    <scope>NUCLEOTIDE SEQUENCE [LARGE SCALE GENOMIC DNA]</scope>
</reference>
<sequence>MQREVHFKQLGADDRPPEVIENYINVPAAASLNYHTTSASLCMIYRAMVQINDGSSVVSGLEPEAFLSIFHQVQSISLYHDGLYSLFAQDALQYCYHVMRHLEYRQIS</sequence>
<accession>A0A4Y2QFL3</accession>